<dbReference type="EMBL" id="CP097502">
    <property type="protein sequence ID" value="URD76216.1"/>
    <property type="molecule type" value="Genomic_DNA"/>
</dbReference>
<dbReference type="AlphaFoldDB" id="A0A9E7JCR3"/>
<feature type="compositionally biased region" description="Polar residues" evidence="1">
    <location>
        <begin position="274"/>
        <end position="294"/>
    </location>
</feature>
<evidence type="ECO:0000256" key="1">
    <source>
        <dbReference type="SAM" id="MobiDB-lite"/>
    </source>
</evidence>
<name>A0A9E7JCR3_9LILI</name>
<evidence type="ECO:0000313" key="2">
    <source>
        <dbReference type="EMBL" id="URD76214.1"/>
    </source>
</evidence>
<proteinExistence type="predicted"/>
<dbReference type="Proteomes" id="UP001055439">
    <property type="component" value="Chromosome 1"/>
</dbReference>
<keyword evidence="3" id="KW-1185">Reference proteome</keyword>
<feature type="region of interest" description="Disordered" evidence="1">
    <location>
        <begin position="263"/>
        <end position="305"/>
    </location>
</feature>
<gene>
    <name evidence="2" type="ORF">MUK42_08822</name>
</gene>
<feature type="compositionally biased region" description="Low complexity" evidence="1">
    <location>
        <begin position="397"/>
        <end position="412"/>
    </location>
</feature>
<sequence>MAKFEKLDSRQDKLAMAEAHSQMAKGALKVCELRNLNRGCYTSKPTPITKGRSLEASNNFNGCCPREDRKQQLTSRKTERSTIFLAVFRDETDASSLERSLSTAGRRPLGAASSSAPPPRYLCWTTSQDHRRQPERLLEKGGGTLNTVSRFALRSEFLVGKKWRWGPARYDEFVASIGVALQAGQKRSPSMGSRARNLPSAKDQLQRSPRLAPIARPNFHAKTTAIAKPATAPREPALWIPRANPWATSIGDRRRVDYLVAEEESEDVEKRRTTAPTFSATRSDIGSTGGSNEQRGTERNGGYSSLAERGSEHRVRFWRNHAPPTPKSDLPPGFCSPEMPESARNRHSKFPSLTYEDFEGDGEEGEGRRRRHRRGVSSAGHRDNGLATAFPPRVTLTSSPPTEKPSAAATTSTKMAMKCRYMICGWHVKIS</sequence>
<feature type="region of interest" description="Disordered" evidence="1">
    <location>
        <begin position="319"/>
        <end position="412"/>
    </location>
</feature>
<feature type="region of interest" description="Disordered" evidence="1">
    <location>
        <begin position="187"/>
        <end position="207"/>
    </location>
</feature>
<evidence type="ECO:0000313" key="3">
    <source>
        <dbReference type="Proteomes" id="UP001055439"/>
    </source>
</evidence>
<dbReference type="EMBL" id="CP097502">
    <property type="protein sequence ID" value="URD76214.1"/>
    <property type="molecule type" value="Genomic_DNA"/>
</dbReference>
<reference evidence="2" key="1">
    <citation type="submission" date="2022-05" db="EMBL/GenBank/DDBJ databases">
        <title>The Musa troglodytarum L. genome provides insights into the mechanism of non-climacteric behaviour and enrichment of carotenoids.</title>
        <authorList>
            <person name="Wang J."/>
        </authorList>
    </citation>
    <scope>NUCLEOTIDE SEQUENCE</scope>
    <source>
        <tissue evidence="2">Leaf</tissue>
    </source>
</reference>
<organism evidence="2 3">
    <name type="scientific">Musa troglodytarum</name>
    <name type="common">fe'i banana</name>
    <dbReference type="NCBI Taxonomy" id="320322"/>
    <lineage>
        <taxon>Eukaryota</taxon>
        <taxon>Viridiplantae</taxon>
        <taxon>Streptophyta</taxon>
        <taxon>Embryophyta</taxon>
        <taxon>Tracheophyta</taxon>
        <taxon>Spermatophyta</taxon>
        <taxon>Magnoliopsida</taxon>
        <taxon>Liliopsida</taxon>
        <taxon>Zingiberales</taxon>
        <taxon>Musaceae</taxon>
        <taxon>Musa</taxon>
    </lineage>
</organism>
<protein>
    <submittedName>
        <fullName evidence="2">Uncharacterized protein</fullName>
    </submittedName>
</protein>
<accession>A0A9E7JCR3</accession>
<feature type="region of interest" description="Disordered" evidence="1">
    <location>
        <begin position="99"/>
        <end position="121"/>
    </location>
</feature>